<sequence length="57" mass="6612">MLKENQGLVWDFCHAAKTMKNSRKQKIKLALRIKLNYCTFADLIVVITEGFKTLLIN</sequence>
<accession>A0ABQ0W1S0</accession>
<evidence type="ECO:0000313" key="2">
    <source>
        <dbReference type="Proteomes" id="UP000321676"/>
    </source>
</evidence>
<reference evidence="1 2" key="1">
    <citation type="submission" date="2019-07" db="EMBL/GenBank/DDBJ databases">
        <title>Whole genome shotgun sequence of Sphingobacterium mizutaii NBRC 14946.</title>
        <authorList>
            <person name="Hosoyama A."/>
            <person name="Uohara A."/>
            <person name="Ohji S."/>
            <person name="Ichikawa N."/>
        </authorList>
    </citation>
    <scope>NUCLEOTIDE SEQUENCE [LARGE SCALE GENOMIC DNA]</scope>
    <source>
        <strain evidence="1 2">NBRC 14946</strain>
    </source>
</reference>
<proteinExistence type="predicted"/>
<organism evidence="1 2">
    <name type="scientific">Sphingobacterium mizutaii NBRC 14946 = DSM 11724</name>
    <dbReference type="NCBI Taxonomy" id="1220576"/>
    <lineage>
        <taxon>Bacteria</taxon>
        <taxon>Pseudomonadati</taxon>
        <taxon>Bacteroidota</taxon>
        <taxon>Sphingobacteriia</taxon>
        <taxon>Sphingobacteriales</taxon>
        <taxon>Sphingobacteriaceae</taxon>
        <taxon>Sphingobacterium</taxon>
    </lineage>
</organism>
<comment type="caution">
    <text evidence="1">The sequence shown here is derived from an EMBL/GenBank/DDBJ whole genome shotgun (WGS) entry which is preliminary data.</text>
</comment>
<evidence type="ECO:0008006" key="3">
    <source>
        <dbReference type="Google" id="ProtNLM"/>
    </source>
</evidence>
<name>A0ABQ0W1S0_9SPHI</name>
<keyword evidence="2" id="KW-1185">Reference proteome</keyword>
<protein>
    <recommendedName>
        <fullName evidence="3">Transposase</fullName>
    </recommendedName>
</protein>
<gene>
    <name evidence="1" type="ORF">SMI01S_15030</name>
</gene>
<dbReference type="EMBL" id="BJXH01000011">
    <property type="protein sequence ID" value="GEM67897.1"/>
    <property type="molecule type" value="Genomic_DNA"/>
</dbReference>
<evidence type="ECO:0000313" key="1">
    <source>
        <dbReference type="EMBL" id="GEM67897.1"/>
    </source>
</evidence>
<dbReference type="Proteomes" id="UP000321676">
    <property type="component" value="Unassembled WGS sequence"/>
</dbReference>